<dbReference type="SMART" id="SM00563">
    <property type="entry name" value="PlsC"/>
    <property type="match status" value="1"/>
</dbReference>
<keyword evidence="10" id="KW-1133">Transmembrane helix</keyword>
<dbReference type="SUPFAM" id="SSF69593">
    <property type="entry name" value="Glycerol-3-phosphate (1)-acyltransferase"/>
    <property type="match status" value="1"/>
</dbReference>
<evidence type="ECO:0000256" key="3">
    <source>
        <dbReference type="ARBA" id="ARBA00005189"/>
    </source>
</evidence>
<keyword evidence="9" id="KW-0594">Phospholipid biosynthesis</keyword>
<comment type="pathway">
    <text evidence="3">Lipid metabolism.</text>
</comment>
<comment type="catalytic activity">
    <reaction evidence="1 9">
        <text>a 1-acyl-sn-glycero-3-phosphate + an acyl-CoA = a 1,2-diacyl-sn-glycero-3-phosphate + CoA</text>
        <dbReference type="Rhea" id="RHEA:19709"/>
        <dbReference type="ChEBI" id="CHEBI:57287"/>
        <dbReference type="ChEBI" id="CHEBI:57970"/>
        <dbReference type="ChEBI" id="CHEBI:58342"/>
        <dbReference type="ChEBI" id="CHEBI:58608"/>
        <dbReference type="EC" id="2.3.1.51"/>
    </reaction>
</comment>
<dbReference type="GO" id="GO:0016024">
    <property type="term" value="P:CDP-diacylglycerol biosynthetic process"/>
    <property type="evidence" value="ECO:0007669"/>
    <property type="project" value="UniProtKB-UniPathway"/>
</dbReference>
<proteinExistence type="inferred from homology"/>
<keyword evidence="8 9" id="KW-0012">Acyltransferase</keyword>
<evidence type="ECO:0000256" key="7">
    <source>
        <dbReference type="ARBA" id="ARBA00022679"/>
    </source>
</evidence>
<dbReference type="OrthoDB" id="5290997at2"/>
<evidence type="ECO:0000256" key="2">
    <source>
        <dbReference type="ARBA" id="ARBA00004728"/>
    </source>
</evidence>
<dbReference type="GO" id="GO:0003841">
    <property type="term" value="F:1-acylglycerol-3-phosphate O-acyltransferase activity"/>
    <property type="evidence" value="ECO:0007669"/>
    <property type="project" value="UniProtKB-UniRule"/>
</dbReference>
<keyword evidence="10" id="KW-0472">Membrane</keyword>
<protein>
    <recommendedName>
        <fullName evidence="6 9">1-acyl-sn-glycerol-3-phosphate acyltransferase</fullName>
        <ecNumber evidence="5 9">2.3.1.51</ecNumber>
    </recommendedName>
</protein>
<evidence type="ECO:0000256" key="10">
    <source>
        <dbReference type="SAM" id="Phobius"/>
    </source>
</evidence>
<dbReference type="EC" id="2.3.1.51" evidence="5 9"/>
<evidence type="ECO:0000313" key="13">
    <source>
        <dbReference type="Proteomes" id="UP000068447"/>
    </source>
</evidence>
<evidence type="ECO:0000256" key="9">
    <source>
        <dbReference type="RuleBase" id="RU361267"/>
    </source>
</evidence>
<organism evidence="12 13">
    <name type="scientific">Lacimicrobium alkaliphilum</name>
    <dbReference type="NCBI Taxonomy" id="1526571"/>
    <lineage>
        <taxon>Bacteria</taxon>
        <taxon>Pseudomonadati</taxon>
        <taxon>Pseudomonadota</taxon>
        <taxon>Gammaproteobacteria</taxon>
        <taxon>Alteromonadales</taxon>
        <taxon>Alteromonadaceae</taxon>
        <taxon>Lacimicrobium</taxon>
    </lineage>
</organism>
<dbReference type="PANTHER" id="PTHR10434">
    <property type="entry name" value="1-ACYL-SN-GLYCEROL-3-PHOSPHATE ACYLTRANSFERASE"/>
    <property type="match status" value="1"/>
</dbReference>
<dbReference type="GO" id="GO:0006654">
    <property type="term" value="P:phosphatidic acid biosynthetic process"/>
    <property type="evidence" value="ECO:0007669"/>
    <property type="project" value="TreeGrafter"/>
</dbReference>
<comment type="similarity">
    <text evidence="4 9">Belongs to the 1-acyl-sn-glycerol-3-phosphate acyltransferase family.</text>
</comment>
<dbReference type="KEGG" id="lal:AT746_01470"/>
<keyword evidence="9" id="KW-0444">Lipid biosynthesis</keyword>
<dbReference type="AlphaFoldDB" id="A0A0U2ZD96"/>
<comment type="pathway">
    <text evidence="2">Phospholipid metabolism; CDP-diacylglycerol biosynthesis; CDP-diacylglycerol from sn-glycerol 3-phosphate: step 2/3.</text>
</comment>
<dbReference type="STRING" id="1526571.AT746_01470"/>
<evidence type="ECO:0000313" key="12">
    <source>
        <dbReference type="EMBL" id="ALS97079.1"/>
    </source>
</evidence>
<dbReference type="Proteomes" id="UP000068447">
    <property type="component" value="Chromosome"/>
</dbReference>
<evidence type="ECO:0000256" key="4">
    <source>
        <dbReference type="ARBA" id="ARBA00008655"/>
    </source>
</evidence>
<evidence type="ECO:0000256" key="6">
    <source>
        <dbReference type="ARBA" id="ARBA00016139"/>
    </source>
</evidence>
<name>A0A0U2ZD96_9ALTE</name>
<sequence>MLALIRVPLLLLYFILLNLVLLLMCILRPFHRNNVHYSARAYGSIAWLLGVKVIVRVSDKLDPGKPVVYIGNHQNSYDLITICSATQPGTVTVGKKSLAWVPLMGQLYWLSGNILIDRNDSGKASNTVKQTIKKIRERRTSVWLFPEGTRSYGRGLLPFKSGAFLIARGTREPVSMICASNLHNKIRLNRWNNGVVLVEVTEPVELDKSRSVKQWSDYFHQQMQAKITQLDKEVSELEAAQR</sequence>
<evidence type="ECO:0000259" key="11">
    <source>
        <dbReference type="SMART" id="SM00563"/>
    </source>
</evidence>
<evidence type="ECO:0000256" key="8">
    <source>
        <dbReference type="ARBA" id="ARBA00023315"/>
    </source>
</evidence>
<dbReference type="CDD" id="cd07989">
    <property type="entry name" value="LPLAT_AGPAT-like"/>
    <property type="match status" value="1"/>
</dbReference>
<comment type="domain">
    <text evidence="9">The HXXXXD motif is essential for acyltransferase activity and may constitute the binding site for the phosphate moiety of the glycerol-3-phosphate.</text>
</comment>
<dbReference type="Pfam" id="PF01553">
    <property type="entry name" value="Acyltransferase"/>
    <property type="match status" value="1"/>
</dbReference>
<dbReference type="InterPro" id="IPR002123">
    <property type="entry name" value="Plipid/glycerol_acylTrfase"/>
</dbReference>
<evidence type="ECO:0000256" key="5">
    <source>
        <dbReference type="ARBA" id="ARBA00013211"/>
    </source>
</evidence>
<gene>
    <name evidence="12" type="ORF">AT746_01470</name>
</gene>
<dbReference type="UniPathway" id="UPA00557">
    <property type="reaction ID" value="UER00613"/>
</dbReference>
<reference evidence="12 13" key="1">
    <citation type="submission" date="2015-12" db="EMBL/GenBank/DDBJ databases">
        <title>Complete genome of Lacimicrobium alkaliphilum KCTC 32984.</title>
        <authorList>
            <person name="Kim S.-G."/>
            <person name="Lee Y.-J."/>
        </authorList>
    </citation>
    <scope>NUCLEOTIDE SEQUENCE [LARGE SCALE GENOMIC DNA]</scope>
    <source>
        <strain evidence="12 13">YelD216</strain>
    </source>
</reference>
<dbReference type="RefSeq" id="WP_062475457.1">
    <property type="nucleotide sequence ID" value="NZ_CP013650.1"/>
</dbReference>
<keyword evidence="10" id="KW-0812">Transmembrane</keyword>
<dbReference type="InterPro" id="IPR004552">
    <property type="entry name" value="AGP_acyltrans"/>
</dbReference>
<dbReference type="GO" id="GO:0005886">
    <property type="term" value="C:plasma membrane"/>
    <property type="evidence" value="ECO:0007669"/>
    <property type="project" value="TreeGrafter"/>
</dbReference>
<dbReference type="NCBIfam" id="TIGR00530">
    <property type="entry name" value="AGP_acyltrn"/>
    <property type="match status" value="1"/>
</dbReference>
<evidence type="ECO:0000256" key="1">
    <source>
        <dbReference type="ARBA" id="ARBA00001141"/>
    </source>
</evidence>
<dbReference type="EMBL" id="CP013650">
    <property type="protein sequence ID" value="ALS97079.1"/>
    <property type="molecule type" value="Genomic_DNA"/>
</dbReference>
<keyword evidence="7 9" id="KW-0808">Transferase</keyword>
<feature type="domain" description="Phospholipid/glycerol acyltransferase" evidence="11">
    <location>
        <begin position="67"/>
        <end position="182"/>
    </location>
</feature>
<keyword evidence="9" id="KW-1208">Phospholipid metabolism</keyword>
<keyword evidence="9" id="KW-0443">Lipid metabolism</keyword>
<keyword evidence="13" id="KW-1185">Reference proteome</keyword>
<accession>A0A0U2ZD96</accession>
<feature type="transmembrane region" description="Helical" evidence="10">
    <location>
        <begin position="7"/>
        <end position="31"/>
    </location>
</feature>
<dbReference type="PANTHER" id="PTHR10434:SF11">
    <property type="entry name" value="1-ACYL-SN-GLYCEROL-3-PHOSPHATE ACYLTRANSFERASE"/>
    <property type="match status" value="1"/>
</dbReference>